<protein>
    <submittedName>
        <fullName evidence="5">Bifunctional metallophosphatase/5'-nucleotidase</fullName>
    </submittedName>
</protein>
<dbReference type="RefSeq" id="WP_394827455.1">
    <property type="nucleotide sequence ID" value="NZ_CP089984.1"/>
</dbReference>
<accession>A0ABZ2M3U9</accession>
<name>A0ABZ2M3U9_9BACT</name>
<dbReference type="EMBL" id="CP089984">
    <property type="protein sequence ID" value="WXB17812.1"/>
    <property type="molecule type" value="Genomic_DNA"/>
</dbReference>
<dbReference type="PANTHER" id="PTHR11575:SF24">
    <property type="entry name" value="5'-NUCLEOTIDASE"/>
    <property type="match status" value="1"/>
</dbReference>
<dbReference type="PRINTS" id="PR01607">
    <property type="entry name" value="APYRASEFAMLY"/>
</dbReference>
<dbReference type="InterPro" id="IPR006179">
    <property type="entry name" value="5_nucleotidase/apyrase"/>
</dbReference>
<evidence type="ECO:0000256" key="1">
    <source>
        <dbReference type="ARBA" id="ARBA00006654"/>
    </source>
</evidence>
<sequence length="796" mass="85054">MGSGSWCRGVVSAWFAAATLFAVGGGAGCSSSVEGPSSPCPPGQTCQTRLTLLHTSDIHSRLLPYDLLVTQVDADLGLGTLGQLSNVGGVARMSYVLARERARSERVVHFDSGDSFQGAPIFNFYAGEPEVRALSAMGVDAAVIGNHEFDRGALNVTQQFQRWGSFSSLVANYKFDNPQNPDSPKLSTIAKPFTVINREGLKIAVIGMGNLSSLTSIFDQPNRLGITPLNTVETAQGYIDLVRPYADVVVMLTHLGLETDQRMVRETTGIDVVLGGHNHVVINPPQQVRDCSADPAHPGFIWTLDPDLDLDPDAPPPHDEKHPDPVDHPYMMKRLCKPRNVVIAHSGAFAKYVGRLDVVLSNDPAEASPNGDPSAYEAINKFEIVSHKYTAFPIDAQVPEDPVVVDMLQPYRRTLDRVADLDLLVGYAPQGSKRTAPGGGDSPLGNLVAAAMWLRLGIQTDFSLTNTGGIRADLNPGPVTIEQMYNIFPFDNSITKMQLTGVEVQDLFDYVARRSASRGCTSQVQIAGARVRLDCAECARPGAGPSCVNDSDCREGTKGFCQRAAGQEAGFCPVTSCADEVYIGHTSITCQADAECPPDANGKPHPGSCDTRGTKRCLALIAPTNLYELATSNYLAAGGSGFRVLQRNTTQFDTKIQQRDALIDYLRQQKPCGYIGEEAGTPEGLKACGRDSDCAGAGIDAVCACPGQAQAEEASGAAVCVTNGSCDPSVGRCVDRGCRDSVAVFHNRVCAASPDRPNCEIDRDACSIAGEECKILSCVDARAGNFSDDRQEMIGR</sequence>
<dbReference type="PANTHER" id="PTHR11575">
    <property type="entry name" value="5'-NUCLEOTIDASE-RELATED"/>
    <property type="match status" value="1"/>
</dbReference>
<dbReference type="Gene3D" id="3.60.21.10">
    <property type="match status" value="1"/>
</dbReference>
<dbReference type="SUPFAM" id="SSF55816">
    <property type="entry name" value="5'-nucleotidase (syn. UDP-sugar hydrolase), C-terminal domain"/>
    <property type="match status" value="1"/>
</dbReference>
<feature type="domain" description="Calcineurin-like phosphoesterase" evidence="3">
    <location>
        <begin position="51"/>
        <end position="280"/>
    </location>
</feature>
<comment type="similarity">
    <text evidence="1">Belongs to the 5'-nucleotidase family.</text>
</comment>
<keyword evidence="2" id="KW-0732">Signal</keyword>
<dbReference type="Pfam" id="PF00149">
    <property type="entry name" value="Metallophos"/>
    <property type="match status" value="1"/>
</dbReference>
<dbReference type="CDD" id="cd00845">
    <property type="entry name" value="MPP_UshA_N_like"/>
    <property type="match status" value="1"/>
</dbReference>
<evidence type="ECO:0000256" key="2">
    <source>
        <dbReference type="ARBA" id="ARBA00022729"/>
    </source>
</evidence>
<reference evidence="5 6" key="1">
    <citation type="submission" date="2021-12" db="EMBL/GenBank/DDBJ databases">
        <title>Discovery of the Pendulisporaceae a myxobacterial family with distinct sporulation behavior and unique specialized metabolism.</title>
        <authorList>
            <person name="Garcia R."/>
            <person name="Popoff A."/>
            <person name="Bader C.D."/>
            <person name="Loehr J."/>
            <person name="Walesch S."/>
            <person name="Walt C."/>
            <person name="Boldt J."/>
            <person name="Bunk B."/>
            <person name="Haeckl F.J.F.P.J."/>
            <person name="Gunesch A.P."/>
            <person name="Birkelbach J."/>
            <person name="Nuebel U."/>
            <person name="Pietschmann T."/>
            <person name="Bach T."/>
            <person name="Mueller R."/>
        </authorList>
    </citation>
    <scope>NUCLEOTIDE SEQUENCE [LARGE SCALE GENOMIC DNA]</scope>
    <source>
        <strain evidence="5 6">MSr11954</strain>
    </source>
</reference>
<dbReference type="Gene3D" id="3.90.780.10">
    <property type="entry name" value="5'-Nucleotidase, C-terminal domain"/>
    <property type="match status" value="1"/>
</dbReference>
<keyword evidence="6" id="KW-1185">Reference proteome</keyword>
<proteinExistence type="inferred from homology"/>
<gene>
    <name evidence="5" type="ORF">LZC94_11170</name>
</gene>
<evidence type="ECO:0000313" key="6">
    <source>
        <dbReference type="Proteomes" id="UP001370348"/>
    </source>
</evidence>
<dbReference type="InterPro" id="IPR006146">
    <property type="entry name" value="5'-Nucleotdase_CS"/>
</dbReference>
<dbReference type="SUPFAM" id="SSF56300">
    <property type="entry name" value="Metallo-dependent phosphatases"/>
    <property type="match status" value="1"/>
</dbReference>
<dbReference type="PROSITE" id="PS00785">
    <property type="entry name" value="5_NUCLEOTIDASE_1"/>
    <property type="match status" value="1"/>
</dbReference>
<organism evidence="5 6">
    <name type="scientific">Pendulispora albinea</name>
    <dbReference type="NCBI Taxonomy" id="2741071"/>
    <lineage>
        <taxon>Bacteria</taxon>
        <taxon>Pseudomonadati</taxon>
        <taxon>Myxococcota</taxon>
        <taxon>Myxococcia</taxon>
        <taxon>Myxococcales</taxon>
        <taxon>Sorangiineae</taxon>
        <taxon>Pendulisporaceae</taxon>
        <taxon>Pendulispora</taxon>
    </lineage>
</organism>
<evidence type="ECO:0000259" key="4">
    <source>
        <dbReference type="Pfam" id="PF02872"/>
    </source>
</evidence>
<dbReference type="InterPro" id="IPR029052">
    <property type="entry name" value="Metallo-depent_PP-like"/>
</dbReference>
<evidence type="ECO:0000259" key="3">
    <source>
        <dbReference type="Pfam" id="PF00149"/>
    </source>
</evidence>
<dbReference type="InterPro" id="IPR008334">
    <property type="entry name" value="5'-Nucleotdase_C"/>
</dbReference>
<dbReference type="Pfam" id="PF02872">
    <property type="entry name" value="5_nucleotid_C"/>
    <property type="match status" value="1"/>
</dbReference>
<dbReference type="InterPro" id="IPR036907">
    <property type="entry name" value="5'-Nucleotdase_C_sf"/>
</dbReference>
<dbReference type="InterPro" id="IPR004843">
    <property type="entry name" value="Calcineurin-like_PHP"/>
</dbReference>
<feature type="domain" description="5'-Nucleotidase C-terminal" evidence="4">
    <location>
        <begin position="434"/>
        <end position="536"/>
    </location>
</feature>
<evidence type="ECO:0000313" key="5">
    <source>
        <dbReference type="EMBL" id="WXB17812.1"/>
    </source>
</evidence>
<dbReference type="Proteomes" id="UP001370348">
    <property type="component" value="Chromosome"/>
</dbReference>